<organism evidence="1">
    <name type="scientific">Micrurus surinamensis</name>
    <name type="common">Surinam coral snake</name>
    <dbReference type="NCBI Taxonomy" id="129470"/>
    <lineage>
        <taxon>Eukaryota</taxon>
        <taxon>Metazoa</taxon>
        <taxon>Chordata</taxon>
        <taxon>Craniata</taxon>
        <taxon>Vertebrata</taxon>
        <taxon>Euteleostomi</taxon>
        <taxon>Lepidosauria</taxon>
        <taxon>Squamata</taxon>
        <taxon>Bifurcata</taxon>
        <taxon>Unidentata</taxon>
        <taxon>Episquamata</taxon>
        <taxon>Toxicofera</taxon>
        <taxon>Serpentes</taxon>
        <taxon>Colubroidea</taxon>
        <taxon>Elapidae</taxon>
        <taxon>Elapinae</taxon>
        <taxon>Micrurus</taxon>
    </lineage>
</organism>
<dbReference type="AlphaFoldDB" id="A0A2D4PBX9"/>
<dbReference type="EMBL" id="IACN01066582">
    <property type="protein sequence ID" value="LAB55500.1"/>
    <property type="molecule type" value="Transcribed_RNA"/>
</dbReference>
<evidence type="ECO:0000313" key="1">
    <source>
        <dbReference type="EMBL" id="LAB55500.1"/>
    </source>
</evidence>
<reference evidence="1" key="1">
    <citation type="submission" date="2017-07" db="EMBL/GenBank/DDBJ databases">
        <authorList>
            <person name="Mikheyev A."/>
            <person name="Grau M."/>
        </authorList>
    </citation>
    <scope>NUCLEOTIDE SEQUENCE</scope>
    <source>
        <tissue evidence="1">Venom_gland</tissue>
    </source>
</reference>
<accession>A0A2D4PBX9</accession>
<proteinExistence type="predicted"/>
<sequence>MYSQNWQALIKAFEEGKNGLNRTSTRQEIRNIFLRLKDPNKKTLRLPNVGKTDCRSPLIIHNRTHPVKNHTNVWSATKTFLGKASSRFMEERILQKSPTIAPNVAKDLAFIPI</sequence>
<reference evidence="1" key="2">
    <citation type="submission" date="2017-11" db="EMBL/GenBank/DDBJ databases">
        <title>Coralsnake Venomics: Analyses of Venom Gland Transcriptomes and Proteomes of Six Brazilian Taxa.</title>
        <authorList>
            <person name="Aird S.D."/>
            <person name="Jorge da Silva N."/>
            <person name="Qiu L."/>
            <person name="Villar-Briones A."/>
            <person name="Aparecida-Saddi V."/>
            <person name="Campos-Telles M.P."/>
            <person name="Grau M."/>
            <person name="Mikheyev A.S."/>
        </authorList>
    </citation>
    <scope>NUCLEOTIDE SEQUENCE</scope>
    <source>
        <tissue evidence="1">Venom_gland</tissue>
    </source>
</reference>
<protein>
    <submittedName>
        <fullName evidence="1">Uncharacterized protein</fullName>
    </submittedName>
</protein>
<name>A0A2D4PBX9_MICSU</name>